<keyword evidence="2" id="KW-0812">Transmembrane</keyword>
<feature type="transmembrane region" description="Helical" evidence="2">
    <location>
        <begin position="33"/>
        <end position="61"/>
    </location>
</feature>
<evidence type="ECO:0000256" key="2">
    <source>
        <dbReference type="SAM" id="Phobius"/>
    </source>
</evidence>
<evidence type="ECO:0000313" key="4">
    <source>
        <dbReference type="Proteomes" id="UP000717585"/>
    </source>
</evidence>
<gene>
    <name evidence="3" type="ORF">J8273_0804</name>
</gene>
<feature type="region of interest" description="Disordered" evidence="1">
    <location>
        <begin position="155"/>
        <end position="176"/>
    </location>
</feature>
<sequence>MLKVLLPFSAFIIFVMLDLLLEGYSVVILDIHVVAIIFFGFLRIITSVVIPGSMIFYVWYLTFDNTIVVDPKQWIKHLRMTLIMAFVHFSALCIFYLYLIIYSTITETTMTSSILVIIAHQLQRAVVVVFDACAVRSLLILTIQHYNKAKEDEIKALQRPRSPGGGDRPVSRSGMR</sequence>
<organism evidence="3 4">
    <name type="scientific">Carpediemonas membranifera</name>
    <dbReference type="NCBI Taxonomy" id="201153"/>
    <lineage>
        <taxon>Eukaryota</taxon>
        <taxon>Metamonada</taxon>
        <taxon>Carpediemonas-like organisms</taxon>
        <taxon>Carpediemonas</taxon>
    </lineage>
</organism>
<dbReference type="EMBL" id="JAHDYR010000001">
    <property type="protein sequence ID" value="KAG9397674.1"/>
    <property type="molecule type" value="Genomic_DNA"/>
</dbReference>
<evidence type="ECO:0000313" key="3">
    <source>
        <dbReference type="EMBL" id="KAG9397674.1"/>
    </source>
</evidence>
<keyword evidence="2" id="KW-0472">Membrane</keyword>
<protein>
    <submittedName>
        <fullName evidence="3">Uncharacterized protein</fullName>
    </submittedName>
</protein>
<dbReference type="AlphaFoldDB" id="A0A8J6E2H9"/>
<feature type="transmembrane region" description="Helical" evidence="2">
    <location>
        <begin position="82"/>
        <end position="105"/>
    </location>
</feature>
<name>A0A8J6E2H9_9EUKA</name>
<keyword evidence="2" id="KW-1133">Transmembrane helix</keyword>
<proteinExistence type="predicted"/>
<keyword evidence="4" id="KW-1185">Reference proteome</keyword>
<evidence type="ECO:0000256" key="1">
    <source>
        <dbReference type="SAM" id="MobiDB-lite"/>
    </source>
</evidence>
<accession>A0A8J6E2H9</accession>
<dbReference type="Proteomes" id="UP000717585">
    <property type="component" value="Unassembled WGS sequence"/>
</dbReference>
<reference evidence="3" key="1">
    <citation type="submission" date="2021-05" db="EMBL/GenBank/DDBJ databases">
        <title>A free-living protist that lacks canonical eukaryotic 1 DNA replication and segregation systems.</title>
        <authorList>
            <person name="Salas-Leiva D.E."/>
            <person name="Tromer E.C."/>
            <person name="Curtis B.A."/>
            <person name="Jerlstrom-Hultqvist J."/>
            <person name="Kolisko M."/>
            <person name="Yi Z."/>
            <person name="Salas-Leiva J.S."/>
            <person name="Gallot-Lavallee L."/>
            <person name="Kops G.J.P.L."/>
            <person name="Archibald J.M."/>
            <person name="Simpson A.G.B."/>
            <person name="Roger A.J."/>
        </authorList>
    </citation>
    <scope>NUCLEOTIDE SEQUENCE</scope>
    <source>
        <strain evidence="3">BICM</strain>
    </source>
</reference>
<comment type="caution">
    <text evidence="3">The sequence shown here is derived from an EMBL/GenBank/DDBJ whole genome shotgun (WGS) entry which is preliminary data.</text>
</comment>